<dbReference type="AlphaFoldDB" id="A0ABD5U796"/>
<dbReference type="SUPFAM" id="SSF56300">
    <property type="entry name" value="Metallo-dependent phosphatases"/>
    <property type="match status" value="1"/>
</dbReference>
<evidence type="ECO:0000259" key="1">
    <source>
        <dbReference type="Pfam" id="PF00149"/>
    </source>
</evidence>
<sequence length="230" mass="24743">MVAFRDRALSLPVADALVLADLHVGRAAASPVEFPLGERDDLEERLDALLAATSPGTVVLAGDVLHAFDRVPDGARGTVAALARLVETAGADLVVTPGNHDTMLDAVWDGPTEREYELADGTVVLHGHDPPERAAGRYVVGHDHPKLTVEGRDWPCLLYGEGVYEGADVFVLPAFTRLASGVSVNGRPGRASLERSPLVTDVDRFRPVVYDSAADEQRTFPPLGRLRRLR</sequence>
<dbReference type="InterPro" id="IPR004843">
    <property type="entry name" value="Calcineurin-like_PHP"/>
</dbReference>
<evidence type="ECO:0000313" key="3">
    <source>
        <dbReference type="Proteomes" id="UP001596406"/>
    </source>
</evidence>
<gene>
    <name evidence="2" type="ORF">ACFQHK_06830</name>
</gene>
<protein>
    <submittedName>
        <fullName evidence="2">Metallophosphoesterase</fullName>
    </submittedName>
</protein>
<keyword evidence="3" id="KW-1185">Reference proteome</keyword>
<dbReference type="PANTHER" id="PTHR39323">
    <property type="entry name" value="BLR1149 PROTEIN"/>
    <property type="match status" value="1"/>
</dbReference>
<dbReference type="InterPro" id="IPR029052">
    <property type="entry name" value="Metallo-depent_PP-like"/>
</dbReference>
<feature type="domain" description="Calcineurin-like phosphoesterase" evidence="1">
    <location>
        <begin position="17"/>
        <end position="128"/>
    </location>
</feature>
<dbReference type="Pfam" id="PF00149">
    <property type="entry name" value="Metallophos"/>
    <property type="match status" value="1"/>
</dbReference>
<evidence type="ECO:0000313" key="2">
    <source>
        <dbReference type="EMBL" id="MFC6836219.1"/>
    </source>
</evidence>
<proteinExistence type="predicted"/>
<dbReference type="Proteomes" id="UP001596406">
    <property type="component" value="Unassembled WGS sequence"/>
</dbReference>
<comment type="caution">
    <text evidence="2">The sequence shown here is derived from an EMBL/GenBank/DDBJ whole genome shotgun (WGS) entry which is preliminary data.</text>
</comment>
<dbReference type="RefSeq" id="WP_304447911.1">
    <property type="nucleotide sequence ID" value="NZ_JARRAH010000001.1"/>
</dbReference>
<name>A0ABD5U796_9EURY</name>
<dbReference type="Gene3D" id="3.60.21.10">
    <property type="match status" value="1"/>
</dbReference>
<organism evidence="2 3">
    <name type="scientific">Halomarina ordinaria</name>
    <dbReference type="NCBI Taxonomy" id="3033939"/>
    <lineage>
        <taxon>Archaea</taxon>
        <taxon>Methanobacteriati</taxon>
        <taxon>Methanobacteriota</taxon>
        <taxon>Stenosarchaea group</taxon>
        <taxon>Halobacteria</taxon>
        <taxon>Halobacteriales</taxon>
        <taxon>Natronomonadaceae</taxon>
        <taxon>Halomarina</taxon>
    </lineage>
</organism>
<accession>A0ABD5U796</accession>
<dbReference type="EMBL" id="JBHSXM010000001">
    <property type="protein sequence ID" value="MFC6836219.1"/>
    <property type="molecule type" value="Genomic_DNA"/>
</dbReference>
<reference evidence="2 3" key="1">
    <citation type="journal article" date="2019" name="Int. J. Syst. Evol. Microbiol.">
        <title>The Global Catalogue of Microorganisms (GCM) 10K type strain sequencing project: providing services to taxonomists for standard genome sequencing and annotation.</title>
        <authorList>
            <consortium name="The Broad Institute Genomics Platform"/>
            <consortium name="The Broad Institute Genome Sequencing Center for Infectious Disease"/>
            <person name="Wu L."/>
            <person name="Ma J."/>
        </authorList>
    </citation>
    <scope>NUCLEOTIDE SEQUENCE [LARGE SCALE GENOMIC DNA]</scope>
    <source>
        <strain evidence="2 3">PSRA2</strain>
    </source>
</reference>
<dbReference type="PANTHER" id="PTHR39323:SF1">
    <property type="entry name" value="BLR1149 PROTEIN"/>
    <property type="match status" value="1"/>
</dbReference>